<gene>
    <name evidence="2" type="ORF">METZ01_LOCUS69714</name>
</gene>
<sequence>MAVNSMMDEPAPDRSATPKALIDFEVTAIEVGASWNLAEQWTQPDGSIEEYVIRDELTQVNVTFTQVGTSSQPAYAEAWMQVWHPIGFLIEEHYVNMTLSGLQSTTESFYYTPDAAHSAVDDDGYLYGGIIVRGVIDGGLADDNEDNNELDREIPVAVWNDPMENGFCGDVDGDQVIDCPNLLNANEPTWAGIGYDADGTLSSDPDYYGHWRMDNASSSVEDRHWRVSRPGADYASNRHDRLWWGWFTSFDTCEDPGHGLNFGTLDSSISGVYGNNFCKIRIRSFDFISMQLVTHAWGEMAAGDDMRIEADAGGGSLEYYDYSAQNISKNHADWTQLVWNMTDIHPNADYTMAFLFDSNSSFANQGIHLDSFLLFGFERVAEYVLEADCDDPLPNAYMVVPDDSRPPSLYCQIKNKGYVDITLRLYTEVSNMTWMNGFPLRIDSNNMFDHDNYVVTEVIHALETMDTWFNLSIPAGASVEELNWFVGINDGTTNLSKVNIDLPVSVIAAYSASLIQVPLANPAAVLYPGTNGSVSMTLRNTGNQIATWNLGATFGDNRWAAENLAWHDSDGTLVTSLEMDITDEFELTALVTAPYDITPGTYSITLLANGRAPANFVADWTIYIEVPVHHDLVLVPEVTEIMAPADGFLRLVEIMMVNNGNSEEAFDLSILSDWKLGLSLNAEQSLGIDPFGGDGTVMLLLPMPYGTANETYEIFVLAGSQDGSGYQSSVRLLLTVPVTNLVEVEDLDMLQEVFRGGDDARTVNWEITNNGNVNDAFTIGFETSHPDVWVQADGLTNGRTPYIAPGSSLNLTVRYAFGDNAFGDRDITLIATSVEAADDGLVVTGSGTAEFQVGNQGWIGLVPNNSPLTITESGDDYALVFTVTNRHPTDDQLLRADIDRNSDIFFNIFDARVHQDDRDFVLPSQESRSITVFLTVSEDNLNNLVENEMSFDITLEVDGDVDKASSNATVVMVKPVPVDDGPDVEEYAWLTGNILFVLIGLGVIVAVLVVSFRVYKTATAPLEEISTLDTYEMTVDGSGWDGPEKEIPDAPMLPADDEVANSMYG</sequence>
<keyword evidence="1" id="KW-0472">Membrane</keyword>
<keyword evidence="1" id="KW-1133">Transmembrane helix</keyword>
<reference evidence="2" key="1">
    <citation type="submission" date="2018-05" db="EMBL/GenBank/DDBJ databases">
        <authorList>
            <person name="Lanie J.A."/>
            <person name="Ng W.-L."/>
            <person name="Kazmierczak K.M."/>
            <person name="Andrzejewski T.M."/>
            <person name="Davidsen T.M."/>
            <person name="Wayne K.J."/>
            <person name="Tettelin H."/>
            <person name="Glass J.I."/>
            <person name="Rusch D."/>
            <person name="Podicherti R."/>
            <person name="Tsui H.-C.T."/>
            <person name="Winkler M.E."/>
        </authorList>
    </citation>
    <scope>NUCLEOTIDE SEQUENCE</scope>
</reference>
<proteinExistence type="predicted"/>
<evidence type="ECO:0000313" key="2">
    <source>
        <dbReference type="EMBL" id="SVA16860.1"/>
    </source>
</evidence>
<dbReference type="AlphaFoldDB" id="A0A381TLB3"/>
<accession>A0A381TLB3</accession>
<feature type="non-terminal residue" evidence="2">
    <location>
        <position position="1065"/>
    </location>
</feature>
<name>A0A381TLB3_9ZZZZ</name>
<protein>
    <submittedName>
        <fullName evidence="2">Uncharacterized protein</fullName>
    </submittedName>
</protein>
<feature type="transmembrane region" description="Helical" evidence="1">
    <location>
        <begin position="987"/>
        <end position="1010"/>
    </location>
</feature>
<keyword evidence="1" id="KW-0812">Transmembrane</keyword>
<organism evidence="2">
    <name type="scientific">marine metagenome</name>
    <dbReference type="NCBI Taxonomy" id="408172"/>
    <lineage>
        <taxon>unclassified sequences</taxon>
        <taxon>metagenomes</taxon>
        <taxon>ecological metagenomes</taxon>
    </lineage>
</organism>
<dbReference type="EMBL" id="UINC01004788">
    <property type="protein sequence ID" value="SVA16860.1"/>
    <property type="molecule type" value="Genomic_DNA"/>
</dbReference>
<evidence type="ECO:0000256" key="1">
    <source>
        <dbReference type="SAM" id="Phobius"/>
    </source>
</evidence>